<dbReference type="Gene3D" id="3.20.20.370">
    <property type="entry name" value="Glycoside hydrolase/deacetylase"/>
    <property type="match status" value="1"/>
</dbReference>
<accession>A0A3N2C0B1</accession>
<evidence type="ECO:0000313" key="2">
    <source>
        <dbReference type="EMBL" id="ROR80754.1"/>
    </source>
</evidence>
<reference evidence="2 3" key="1">
    <citation type="submission" date="2018-11" db="EMBL/GenBank/DDBJ databases">
        <title>Sequencing the genomes of 1000 actinobacteria strains.</title>
        <authorList>
            <person name="Klenk H.-P."/>
        </authorList>
    </citation>
    <scope>NUCLEOTIDE SEQUENCE [LARGE SCALE GENOMIC DNA]</scope>
    <source>
        <strain evidence="2 3">DSM 14012</strain>
    </source>
</reference>
<feature type="domain" description="NodB homology" evidence="1">
    <location>
        <begin position="30"/>
        <end position="240"/>
    </location>
</feature>
<dbReference type="PROSITE" id="PS51677">
    <property type="entry name" value="NODB"/>
    <property type="match status" value="1"/>
</dbReference>
<comment type="caution">
    <text evidence="2">The sequence shown here is derived from an EMBL/GenBank/DDBJ whole genome shotgun (WGS) entry which is preliminary data.</text>
</comment>
<dbReference type="Proteomes" id="UP000266915">
    <property type="component" value="Unassembled WGS sequence"/>
</dbReference>
<protein>
    <submittedName>
        <fullName evidence="2">Polysaccharide deacetylase</fullName>
    </submittedName>
</protein>
<dbReference type="PANTHER" id="PTHR10587:SF137">
    <property type="entry name" value="4-DEOXY-4-FORMAMIDO-L-ARABINOSE-PHOSPHOUNDECAPRENOL DEFORMYLASE ARND-RELATED"/>
    <property type="match status" value="1"/>
</dbReference>
<dbReference type="SUPFAM" id="SSF88713">
    <property type="entry name" value="Glycoside hydrolase/deacetylase"/>
    <property type="match status" value="1"/>
</dbReference>
<proteinExistence type="predicted"/>
<evidence type="ECO:0000259" key="1">
    <source>
        <dbReference type="PROSITE" id="PS51677"/>
    </source>
</evidence>
<organism evidence="2 3">
    <name type="scientific">Plantibacter flavus</name>
    <dbReference type="NCBI Taxonomy" id="150123"/>
    <lineage>
        <taxon>Bacteria</taxon>
        <taxon>Bacillati</taxon>
        <taxon>Actinomycetota</taxon>
        <taxon>Actinomycetes</taxon>
        <taxon>Micrococcales</taxon>
        <taxon>Microbacteriaceae</taxon>
        <taxon>Plantibacter</taxon>
    </lineage>
</organism>
<dbReference type="InterPro" id="IPR002509">
    <property type="entry name" value="NODB_dom"/>
</dbReference>
<keyword evidence="3" id="KW-1185">Reference proteome</keyword>
<gene>
    <name evidence="2" type="ORF">EDD42_0797</name>
</gene>
<dbReference type="PANTHER" id="PTHR10587">
    <property type="entry name" value="GLYCOSYL TRANSFERASE-RELATED"/>
    <property type="match status" value="1"/>
</dbReference>
<dbReference type="GO" id="GO:0005975">
    <property type="term" value="P:carbohydrate metabolic process"/>
    <property type="evidence" value="ECO:0007669"/>
    <property type="project" value="InterPro"/>
</dbReference>
<dbReference type="EMBL" id="RKHL01000001">
    <property type="protein sequence ID" value="ROR80754.1"/>
    <property type="molecule type" value="Genomic_DNA"/>
</dbReference>
<dbReference type="GO" id="GO:0016810">
    <property type="term" value="F:hydrolase activity, acting on carbon-nitrogen (but not peptide) bonds"/>
    <property type="evidence" value="ECO:0007669"/>
    <property type="project" value="InterPro"/>
</dbReference>
<name>A0A3N2C0B1_9MICO</name>
<dbReference type="Pfam" id="PF01522">
    <property type="entry name" value="Polysacc_deac_1"/>
    <property type="match status" value="1"/>
</dbReference>
<sequence length="240" mass="25673">MTKARQALLARLTGSLPVHGSIVGVATDERTVVITYGDGPSPDGTPGVLDALADAGATATFFVLVGRARKHPELLERIVAGGHELALHGDDHVRLTDFSEEAAYRRTLAAKQELEQLSGQPIEWFRPPYGAQSIETWQAVKRAGLQTVLWTATAWDVKDVGEHERVAHAVRHCHQGSILLAHDGFAGPADGVDDGPEPEVDRGALAAELLSGFAREGLVGRSLGEALRAGKAVRRARFTE</sequence>
<dbReference type="InterPro" id="IPR050248">
    <property type="entry name" value="Polysacc_deacetylase_ArnD"/>
</dbReference>
<evidence type="ECO:0000313" key="3">
    <source>
        <dbReference type="Proteomes" id="UP000266915"/>
    </source>
</evidence>
<dbReference type="AlphaFoldDB" id="A0A3N2C0B1"/>
<dbReference type="InterPro" id="IPR011330">
    <property type="entry name" value="Glyco_hydro/deAcase_b/a-brl"/>
</dbReference>
<dbReference type="RefSeq" id="WP_085511793.1">
    <property type="nucleotide sequence ID" value="NZ_FXAP01000003.1"/>
</dbReference>